<evidence type="ECO:0000313" key="4">
    <source>
        <dbReference type="Proteomes" id="UP000217785"/>
    </source>
</evidence>
<dbReference type="InterPro" id="IPR001932">
    <property type="entry name" value="PPM-type_phosphatase-like_dom"/>
</dbReference>
<dbReference type="SUPFAM" id="SSF81606">
    <property type="entry name" value="PP2C-like"/>
    <property type="match status" value="1"/>
</dbReference>
<dbReference type="Pfam" id="PF07228">
    <property type="entry name" value="SpoIIE"/>
    <property type="match status" value="1"/>
</dbReference>
<dbReference type="AlphaFoldDB" id="A0A292YP12"/>
<dbReference type="InterPro" id="IPR052163">
    <property type="entry name" value="DGC-Regulatory_Protein"/>
</dbReference>
<dbReference type="Pfam" id="PF08448">
    <property type="entry name" value="PAS_4"/>
    <property type="match status" value="1"/>
</dbReference>
<dbReference type="InterPro" id="IPR000700">
    <property type="entry name" value="PAS-assoc_C"/>
</dbReference>
<dbReference type="Gene3D" id="3.30.450.20">
    <property type="entry name" value="PAS domain"/>
    <property type="match status" value="2"/>
</dbReference>
<dbReference type="InterPro" id="IPR013656">
    <property type="entry name" value="PAS_4"/>
</dbReference>
<evidence type="ECO:0000259" key="1">
    <source>
        <dbReference type="PROSITE" id="PS50112"/>
    </source>
</evidence>
<dbReference type="Proteomes" id="UP000217785">
    <property type="component" value="Unassembled WGS sequence"/>
</dbReference>
<evidence type="ECO:0000259" key="2">
    <source>
        <dbReference type="PROSITE" id="PS50113"/>
    </source>
</evidence>
<organism evidence="3 4">
    <name type="scientific">Effusibacillus lacus</name>
    <dbReference type="NCBI Taxonomy" id="1348429"/>
    <lineage>
        <taxon>Bacteria</taxon>
        <taxon>Bacillati</taxon>
        <taxon>Bacillota</taxon>
        <taxon>Bacilli</taxon>
        <taxon>Bacillales</taxon>
        <taxon>Alicyclobacillaceae</taxon>
        <taxon>Effusibacillus</taxon>
    </lineage>
</organism>
<dbReference type="PANTHER" id="PTHR46663">
    <property type="entry name" value="DIGUANYLATE CYCLASE DGCT-RELATED"/>
    <property type="match status" value="1"/>
</dbReference>
<accession>A0A292YP12</accession>
<dbReference type="PANTHER" id="PTHR46663:SF3">
    <property type="entry name" value="SLL0267 PROTEIN"/>
    <property type="match status" value="1"/>
</dbReference>
<feature type="domain" description="PAS" evidence="1">
    <location>
        <begin position="130"/>
        <end position="176"/>
    </location>
</feature>
<comment type="caution">
    <text evidence="3">The sequence shown here is derived from an EMBL/GenBank/DDBJ whole genome shotgun (WGS) entry which is preliminary data.</text>
</comment>
<dbReference type="InterPro" id="IPR001610">
    <property type="entry name" value="PAC"/>
</dbReference>
<dbReference type="PROSITE" id="PS50113">
    <property type="entry name" value="PAC"/>
    <property type="match status" value="2"/>
</dbReference>
<dbReference type="Gene3D" id="3.60.40.10">
    <property type="entry name" value="PPM-type phosphatase domain"/>
    <property type="match status" value="1"/>
</dbReference>
<dbReference type="SMART" id="SM00091">
    <property type="entry name" value="PAS"/>
    <property type="match status" value="2"/>
</dbReference>
<protein>
    <recommendedName>
        <fullName evidence="5">Histidine kinase</fullName>
    </recommendedName>
</protein>
<evidence type="ECO:0000313" key="3">
    <source>
        <dbReference type="EMBL" id="GAX90649.1"/>
    </source>
</evidence>
<sequence length="468" mass="53508">MTEMERLRIMVNALPDMVILKDGRGRWLEVNEAALRFFQLEKVGYRGKRASEICDPQNIFHEMLLACQDTDEQTWRAAETRNFERVVLKPDGTFQFFSVVKTPVFHPDGGRKGIVAIWRDITESKLAGDKLQLAEEMFENLTEGVMITDERGIIQSINPAFTIITGYSPEEVVGKTPRLLKSGRHEGSFYQTMWASIRETGQWKGEIWNRRKNGEIYAENLTINAIKDSSDNVTFYIGVFSDITERKRLEKDVILTGTIQRKFLPQDIADERITLKTIYRPAYYLSGDSYEFRWNKNRNVLIGCVIDVMGHGLAPALQNSALKVLFNEAAERNMPLDKKLAWMNRKSMSYFVEDSFAAVICFEIDFSQKTLTCVAGGINHFLVLSSQNQRVMKLPGTFVGLFEDVEYERHVFPYRSGDSFFFMSDGLLDLLPVQNDQRFTDFSASVSMLEQLSKRASDDATAVCIKLA</sequence>
<dbReference type="EMBL" id="BDUF01000060">
    <property type="protein sequence ID" value="GAX90649.1"/>
    <property type="molecule type" value="Genomic_DNA"/>
</dbReference>
<dbReference type="Pfam" id="PF13426">
    <property type="entry name" value="PAS_9"/>
    <property type="match status" value="1"/>
</dbReference>
<name>A0A292YP12_9BACL</name>
<dbReference type="NCBIfam" id="TIGR00229">
    <property type="entry name" value="sensory_box"/>
    <property type="match status" value="2"/>
</dbReference>
<feature type="domain" description="PAC" evidence="2">
    <location>
        <begin position="81"/>
        <end position="133"/>
    </location>
</feature>
<feature type="domain" description="PAC" evidence="2">
    <location>
        <begin position="203"/>
        <end position="255"/>
    </location>
</feature>
<dbReference type="CDD" id="cd00130">
    <property type="entry name" value="PAS"/>
    <property type="match status" value="2"/>
</dbReference>
<dbReference type="PROSITE" id="PS50112">
    <property type="entry name" value="PAS"/>
    <property type="match status" value="1"/>
</dbReference>
<dbReference type="InterPro" id="IPR035965">
    <property type="entry name" value="PAS-like_dom_sf"/>
</dbReference>
<dbReference type="SMART" id="SM00086">
    <property type="entry name" value="PAC"/>
    <property type="match status" value="2"/>
</dbReference>
<proteinExistence type="predicted"/>
<evidence type="ECO:0008006" key="5">
    <source>
        <dbReference type="Google" id="ProtNLM"/>
    </source>
</evidence>
<keyword evidence="4" id="KW-1185">Reference proteome</keyword>
<dbReference type="SMART" id="SM00331">
    <property type="entry name" value="PP2C_SIG"/>
    <property type="match status" value="1"/>
</dbReference>
<reference evidence="4" key="1">
    <citation type="submission" date="2017-07" db="EMBL/GenBank/DDBJ databases">
        <title>Draft genome sequence of Effusibacillus lacus strain skLN1.</title>
        <authorList>
            <person name="Watanabe M."/>
            <person name="Kojima H."/>
            <person name="Fukui M."/>
        </authorList>
    </citation>
    <scope>NUCLEOTIDE SEQUENCE [LARGE SCALE GENOMIC DNA]</scope>
    <source>
        <strain evidence="4">skLN1</strain>
    </source>
</reference>
<dbReference type="SUPFAM" id="SSF55785">
    <property type="entry name" value="PYP-like sensor domain (PAS domain)"/>
    <property type="match status" value="2"/>
</dbReference>
<dbReference type="InterPro" id="IPR000014">
    <property type="entry name" value="PAS"/>
</dbReference>
<dbReference type="InterPro" id="IPR036457">
    <property type="entry name" value="PPM-type-like_dom_sf"/>
</dbReference>